<sequence length="459" mass="53013">MPPEAMELWDIITPEMPPRSRLFRLEPIGIGTAMQESLLGYIVRLAREHHVRPLTLIKSEILPLTEIRHLKSSSSFLTKYTKTINAHMKYAREFCRATQQLTQRDDLDNLTFLPWADVLDSKGAKVLHPHPKWCPACFQEWRTEHVEPYAPSAWSSAMTTICSQHRCKLVDACPWCGKHQPFIPKHQYLDHCSHCGSTLVGPVGHIESMMQADGIRSAYERYSSAAIGEMIMAANEAREYASYKNLQQRLRQTVQMVTDGNVTQFERWLGFTDTVIQQWISKNTRPQSGQLIKLCYRLGTSPVELLRDGPAPDLINFDQTFSQHRARPRRILTAKLRSKLEIELTNILENPNEHPTLKEVCKRLGHTINFLRYWFPDQCSVISNKHKDYVRERTISNKLRAQQITRTIVLGMLQSGKLISSRQIEAELRKHQLSSINPDIRAVVRKTKEDFLKDKDRPI</sequence>
<dbReference type="AlphaFoldDB" id="A0A1J5PWU7"/>
<protein>
    <recommendedName>
        <fullName evidence="1">TniQ domain-containing protein</fullName>
    </recommendedName>
</protein>
<name>A0A1J5PWU7_9ZZZZ</name>
<dbReference type="Pfam" id="PF06527">
    <property type="entry name" value="TniQ"/>
    <property type="match status" value="1"/>
</dbReference>
<accession>A0A1J5PWU7</accession>
<organism evidence="2">
    <name type="scientific">mine drainage metagenome</name>
    <dbReference type="NCBI Taxonomy" id="410659"/>
    <lineage>
        <taxon>unclassified sequences</taxon>
        <taxon>metagenomes</taxon>
        <taxon>ecological metagenomes</taxon>
    </lineage>
</organism>
<evidence type="ECO:0000259" key="1">
    <source>
        <dbReference type="Pfam" id="PF06527"/>
    </source>
</evidence>
<feature type="domain" description="TniQ" evidence="1">
    <location>
        <begin position="27"/>
        <end position="169"/>
    </location>
</feature>
<dbReference type="InterPro" id="IPR009492">
    <property type="entry name" value="TniQ"/>
</dbReference>
<gene>
    <name evidence="2" type="ORF">GALL_423630</name>
</gene>
<evidence type="ECO:0000313" key="2">
    <source>
        <dbReference type="EMBL" id="OIQ75961.1"/>
    </source>
</evidence>
<reference evidence="2" key="1">
    <citation type="submission" date="2016-10" db="EMBL/GenBank/DDBJ databases">
        <title>Sequence of Gallionella enrichment culture.</title>
        <authorList>
            <person name="Poehlein A."/>
            <person name="Muehling M."/>
            <person name="Daniel R."/>
        </authorList>
    </citation>
    <scope>NUCLEOTIDE SEQUENCE</scope>
</reference>
<dbReference type="EMBL" id="MLJW01002004">
    <property type="protein sequence ID" value="OIQ75961.1"/>
    <property type="molecule type" value="Genomic_DNA"/>
</dbReference>
<comment type="caution">
    <text evidence="2">The sequence shown here is derived from an EMBL/GenBank/DDBJ whole genome shotgun (WGS) entry which is preliminary data.</text>
</comment>
<proteinExistence type="predicted"/>